<evidence type="ECO:0000259" key="11">
    <source>
        <dbReference type="Pfam" id="PF11626"/>
    </source>
</evidence>
<dbReference type="InterPro" id="IPR009057">
    <property type="entry name" value="Homeodomain-like_sf"/>
</dbReference>
<dbReference type="Proteomes" id="UP001175261">
    <property type="component" value="Unassembled WGS sequence"/>
</dbReference>
<feature type="region of interest" description="Disordered" evidence="9">
    <location>
        <begin position="529"/>
        <end position="725"/>
    </location>
</feature>
<comment type="function">
    <text evidence="8">Involved in the regulation of telomere length, clustering and has a specific role in telomere position effect (TPE).</text>
</comment>
<dbReference type="EMBL" id="JAPDFR010000007">
    <property type="protein sequence ID" value="KAK0385231.1"/>
    <property type="molecule type" value="Genomic_DNA"/>
</dbReference>
<keyword evidence="6" id="KW-0804">Transcription</keyword>
<dbReference type="Gene3D" id="1.10.10.2170">
    <property type="match status" value="1"/>
</dbReference>
<proteinExistence type="inferred from homology"/>
<dbReference type="PANTHER" id="PTHR16466">
    <property type="entry name" value="TELOMERE REPEAT-BINDING FACTOR 2-INTERACTING PROTEIN 1"/>
    <property type="match status" value="1"/>
</dbReference>
<evidence type="ECO:0000256" key="9">
    <source>
        <dbReference type="SAM" id="MobiDB-lite"/>
    </source>
</evidence>
<evidence type="ECO:0000313" key="13">
    <source>
        <dbReference type="EMBL" id="KAK0385231.1"/>
    </source>
</evidence>
<dbReference type="InterPro" id="IPR015010">
    <property type="entry name" value="TERF2IP_Myb"/>
</dbReference>
<evidence type="ECO:0000256" key="7">
    <source>
        <dbReference type="ARBA" id="ARBA00023242"/>
    </source>
</evidence>
<feature type="compositionally biased region" description="Acidic residues" evidence="9">
    <location>
        <begin position="870"/>
        <end position="883"/>
    </location>
</feature>
<keyword evidence="7 8" id="KW-0539">Nucleus</keyword>
<evidence type="ECO:0000256" key="6">
    <source>
        <dbReference type="ARBA" id="ARBA00023163"/>
    </source>
</evidence>
<feature type="compositionally biased region" description="Polar residues" evidence="9">
    <location>
        <begin position="694"/>
        <end position="725"/>
    </location>
</feature>
<evidence type="ECO:0000256" key="2">
    <source>
        <dbReference type="ARBA" id="ARBA00022454"/>
    </source>
</evidence>
<dbReference type="InterPro" id="IPR038104">
    <property type="entry name" value="Rap1_C_sf"/>
</dbReference>
<dbReference type="AlphaFoldDB" id="A0AA39L5G2"/>
<evidence type="ECO:0000256" key="4">
    <source>
        <dbReference type="ARBA" id="ARBA00023015"/>
    </source>
</evidence>
<evidence type="ECO:0000256" key="3">
    <source>
        <dbReference type="ARBA" id="ARBA00022895"/>
    </source>
</evidence>
<feature type="domain" description="TRF2-interacting telomeric protein/Rap1 C-terminal" evidence="11">
    <location>
        <begin position="736"/>
        <end position="835"/>
    </location>
</feature>
<dbReference type="InterPro" id="IPR001357">
    <property type="entry name" value="BRCT_dom"/>
</dbReference>
<evidence type="ECO:0000259" key="12">
    <source>
        <dbReference type="Pfam" id="PF16589"/>
    </source>
</evidence>
<feature type="compositionally biased region" description="Acidic residues" evidence="9">
    <location>
        <begin position="410"/>
        <end position="428"/>
    </location>
</feature>
<feature type="compositionally biased region" description="Basic and acidic residues" evidence="9">
    <location>
        <begin position="373"/>
        <end position="383"/>
    </location>
</feature>
<feature type="domain" description="TERF2-interacting telomeric protein 1 Myb" evidence="10">
    <location>
        <begin position="116"/>
        <end position="169"/>
    </location>
</feature>
<comment type="subunit">
    <text evidence="8">Homodimer.</text>
</comment>
<dbReference type="SUPFAM" id="SSF46689">
    <property type="entry name" value="Homeodomain-like"/>
    <property type="match status" value="2"/>
</dbReference>
<feature type="domain" description="BRCT" evidence="12">
    <location>
        <begin position="17"/>
        <end position="91"/>
    </location>
</feature>
<dbReference type="PANTHER" id="PTHR16466:SF6">
    <property type="entry name" value="TELOMERIC REPEAT-BINDING FACTOR 2-INTERACTING PROTEIN 1"/>
    <property type="match status" value="1"/>
</dbReference>
<sequence length="883" mass="99000">MATGVTYDGVESTEGGNIFQGLSFWVAQRVPMRNDILSKIKSNGGTVVPLEKNAKFLIADYVRKDAPPGSFSWKFITDSVQHGALQVEDRYRIGPDPNMPRPAGGGRLTRAGRVAFTPADKATLAKWVLSKPAARRQGNELYMELEKLNTRHTWQSWRNHWINTLQKLDDHQLKVLAATAPDEHASQGTPHETAEEVASKTTALPDHLAVPQRPVHAAPPQRARVNFSNKDDAIIAQWALLHSLEADTSVFKALEQEHPHHSWDSWRTRWNKKLRYYSLEKLQEMADTLEEELATSSAPVAANPKAGKCGIATRPTSERTTPGQGESRHNTPTTLQTHATKIRPATEVAAKQPVLSPPAGVTSKKTQSGPFDVDTRSSEEGRKTHQRQPSIEPLRGEGAPGIERKRSTDQADEEEDVTAESEDVETDDDPQRDQFYRDLISFNDCEPEEFDWPVLQGPTGKHEIDLYELAQAYDAQRAALEDINWAEVARQLGWAPEVDTWIVSALQTCFHERLVDFLEAMNDFYPELNIPGAEEDDQEPKTPHTSMRSSPPVRHQSPKRSREPDHISSAASVKRRRRLEGAEVPSTPDEDVGLSREFRQKHGISVSPSVLRTSTQTSQQLPILQQTPSRPRTRDTSPLRPLEMVGGTLEMGGRREQETSSDDEMPSLVDTLQRKGSAQTATARRRTLPASFSKPATQPPQSRRSTPPINTQLSPSQPLNSPTETASEWLTRHLRSGYPKRILDIALHHTTQTPGPSADHIVDSLANDNGIPADLPGVWLCHEDRTLEQLMATNLSEQANSALELAEQNRLREAQRRLIERHGWEAVKKRKRYLKEKEEAKRKRSAGGKPAVLTAEEKRRRQLELQRMMEEEEEEGEGEEEAS</sequence>
<keyword evidence="14" id="KW-1185">Reference proteome</keyword>
<dbReference type="Pfam" id="PF08914">
    <property type="entry name" value="Myb_Rap1"/>
    <property type="match status" value="2"/>
</dbReference>
<dbReference type="Pfam" id="PF11626">
    <property type="entry name" value="Rap1_C"/>
    <property type="match status" value="1"/>
</dbReference>
<accession>A0AA39L5G2</accession>
<evidence type="ECO:0000256" key="8">
    <source>
        <dbReference type="RuleBase" id="RU367107"/>
    </source>
</evidence>
<evidence type="ECO:0000256" key="1">
    <source>
        <dbReference type="ARBA" id="ARBA00010467"/>
    </source>
</evidence>
<comment type="subcellular location">
    <subcellularLocation>
        <location evidence="8">Nucleus</location>
    </subcellularLocation>
    <subcellularLocation>
        <location evidence="8">Chromosome</location>
        <location evidence="8">Telomere</location>
    </subcellularLocation>
</comment>
<feature type="domain" description="TERF2-interacting telomeric protein 1 Myb" evidence="10">
    <location>
        <begin position="227"/>
        <end position="276"/>
    </location>
</feature>
<feature type="compositionally biased region" description="Polar residues" evidence="9">
    <location>
        <begin position="606"/>
        <end position="630"/>
    </location>
</feature>
<feature type="region of interest" description="Disordered" evidence="9">
    <location>
        <begin position="835"/>
        <end position="883"/>
    </location>
</feature>
<feature type="compositionally biased region" description="Polar residues" evidence="9">
    <location>
        <begin position="314"/>
        <end position="339"/>
    </location>
</feature>
<dbReference type="Pfam" id="PF16589">
    <property type="entry name" value="BRCT_2"/>
    <property type="match status" value="1"/>
</dbReference>
<evidence type="ECO:0000259" key="10">
    <source>
        <dbReference type="Pfam" id="PF08914"/>
    </source>
</evidence>
<keyword evidence="4" id="KW-0805">Transcription regulation</keyword>
<dbReference type="Gene3D" id="1.10.150.60">
    <property type="entry name" value="ARID DNA-binding domain"/>
    <property type="match status" value="1"/>
</dbReference>
<organism evidence="13 14">
    <name type="scientific">Sarocladium strictum</name>
    <name type="common">Black bundle disease fungus</name>
    <name type="synonym">Acremonium strictum</name>
    <dbReference type="NCBI Taxonomy" id="5046"/>
    <lineage>
        <taxon>Eukaryota</taxon>
        <taxon>Fungi</taxon>
        <taxon>Dikarya</taxon>
        <taxon>Ascomycota</taxon>
        <taxon>Pezizomycotina</taxon>
        <taxon>Sordariomycetes</taxon>
        <taxon>Hypocreomycetidae</taxon>
        <taxon>Hypocreales</taxon>
        <taxon>Sarocladiaceae</taxon>
        <taxon>Sarocladium</taxon>
    </lineage>
</organism>
<reference evidence="13" key="1">
    <citation type="submission" date="2022-10" db="EMBL/GenBank/DDBJ databases">
        <title>Determination and structural analysis of whole genome sequence of Sarocladium strictum F4-1.</title>
        <authorList>
            <person name="Hu L."/>
            <person name="Jiang Y."/>
        </authorList>
    </citation>
    <scope>NUCLEOTIDE SEQUENCE</scope>
    <source>
        <strain evidence="13">F4-1</strain>
    </source>
</reference>
<dbReference type="CDD" id="cd11655">
    <property type="entry name" value="rap1_myb-like"/>
    <property type="match status" value="2"/>
</dbReference>
<keyword evidence="5" id="KW-0010">Activator</keyword>
<dbReference type="Gene3D" id="1.10.10.60">
    <property type="entry name" value="Homeodomain-like"/>
    <property type="match status" value="2"/>
</dbReference>
<keyword evidence="3 8" id="KW-0779">Telomere</keyword>
<protein>
    <recommendedName>
        <fullName evidence="8">DNA-binding protein RAP1</fullName>
    </recommendedName>
</protein>
<comment type="caution">
    <text evidence="13">The sequence shown here is derived from an EMBL/GenBank/DDBJ whole genome shotgun (WGS) entry which is preliminary data.</text>
</comment>
<dbReference type="InterPro" id="IPR039595">
    <property type="entry name" value="TE2IP/Rap1"/>
</dbReference>
<gene>
    <name evidence="13" type="ORF">NLU13_7707</name>
</gene>
<evidence type="ECO:0000313" key="14">
    <source>
        <dbReference type="Proteomes" id="UP001175261"/>
    </source>
</evidence>
<dbReference type="GO" id="GO:0031848">
    <property type="term" value="P:protection from non-homologous end joining at telomere"/>
    <property type="evidence" value="ECO:0007669"/>
    <property type="project" value="TreeGrafter"/>
</dbReference>
<evidence type="ECO:0000256" key="5">
    <source>
        <dbReference type="ARBA" id="ARBA00023159"/>
    </source>
</evidence>
<name>A0AA39L5G2_SARSR</name>
<dbReference type="InterPro" id="IPR036431">
    <property type="entry name" value="ARID_dom_sf"/>
</dbReference>
<feature type="region of interest" description="Disordered" evidence="9">
    <location>
        <begin position="301"/>
        <end position="432"/>
    </location>
</feature>
<dbReference type="GO" id="GO:0042162">
    <property type="term" value="F:telomeric DNA binding"/>
    <property type="evidence" value="ECO:0007669"/>
    <property type="project" value="TreeGrafter"/>
</dbReference>
<keyword evidence="2 8" id="KW-0158">Chromosome</keyword>
<feature type="compositionally biased region" description="Basic and acidic residues" evidence="9">
    <location>
        <begin position="855"/>
        <end position="869"/>
    </location>
</feature>
<dbReference type="GO" id="GO:0070187">
    <property type="term" value="C:shelterin complex"/>
    <property type="evidence" value="ECO:0007669"/>
    <property type="project" value="TreeGrafter"/>
</dbReference>
<dbReference type="InterPro" id="IPR021661">
    <property type="entry name" value="Rap1_C"/>
</dbReference>
<comment type="similarity">
    <text evidence="1 8">Belongs to the RAP1 family.</text>
</comment>
<dbReference type="GO" id="GO:0010833">
    <property type="term" value="P:telomere maintenance via telomere lengthening"/>
    <property type="evidence" value="ECO:0007669"/>
    <property type="project" value="UniProtKB-UniRule"/>
</dbReference>